<dbReference type="Gene3D" id="3.30.930.10">
    <property type="entry name" value="Bira Bifunctional Protein, Domain 2"/>
    <property type="match status" value="1"/>
</dbReference>
<dbReference type="STRING" id="1278311.GCA_000428705_00056"/>
<name>A0A449BEX0_HAPAX</name>
<reference evidence="3 4" key="1">
    <citation type="submission" date="2019-01" db="EMBL/GenBank/DDBJ databases">
        <authorList>
            <consortium name="Pathogen Informatics"/>
        </authorList>
    </citation>
    <scope>NUCLEOTIDE SEQUENCE [LARGE SCALE GENOMIC DNA]</scope>
    <source>
        <strain evidence="3 4">NCTC10138</strain>
    </source>
</reference>
<accession>A0A449BEX0</accession>
<gene>
    <name evidence="3" type="primary">birA</name>
    <name evidence="3" type="ORF">NCTC10138_01364</name>
</gene>
<dbReference type="PROSITE" id="PS51733">
    <property type="entry name" value="BPL_LPL_CATALYTIC"/>
    <property type="match status" value="1"/>
</dbReference>
<dbReference type="EMBL" id="LR215048">
    <property type="protein sequence ID" value="VEU80975.1"/>
    <property type="molecule type" value="Genomic_DNA"/>
</dbReference>
<evidence type="ECO:0000313" key="3">
    <source>
        <dbReference type="EMBL" id="VEU80975.1"/>
    </source>
</evidence>
<dbReference type="GO" id="GO:0005737">
    <property type="term" value="C:cytoplasm"/>
    <property type="evidence" value="ECO:0007669"/>
    <property type="project" value="TreeGrafter"/>
</dbReference>
<dbReference type="PANTHER" id="PTHR12835">
    <property type="entry name" value="BIOTIN PROTEIN LIGASE"/>
    <property type="match status" value="1"/>
</dbReference>
<dbReference type="NCBIfam" id="TIGR00121">
    <property type="entry name" value="birA_ligase"/>
    <property type="match status" value="1"/>
</dbReference>
<sequence>MKQLSDLSLDSLKLIYFDEIDSTNDYLKRNYDNLPNFTVVTSKYQTNGRGQFERKWLSNSDENLLFSILLKDIDISLIDDIRLVVINSLLDLLIKNNIKSRFKEPNDIYYENKKLCGILIETLTITHKYEYVIIGIGLNVNQIIFNDDLEAISMFGISNKKYQVNSLLKEYLTIFKRFLSTTK</sequence>
<dbReference type="KEGG" id="aaxa:NCTC10138_01364"/>
<organism evidence="3 4">
    <name type="scientific">Haploplasma axanthum</name>
    <name type="common">Acholeplasma axanthum</name>
    <dbReference type="NCBI Taxonomy" id="29552"/>
    <lineage>
        <taxon>Bacteria</taxon>
        <taxon>Bacillati</taxon>
        <taxon>Mycoplasmatota</taxon>
        <taxon>Mollicutes</taxon>
        <taxon>Acholeplasmatales</taxon>
        <taxon>Acholeplasmataceae</taxon>
        <taxon>Haploplasma</taxon>
    </lineage>
</organism>
<dbReference type="InterPro" id="IPR045864">
    <property type="entry name" value="aa-tRNA-synth_II/BPL/LPL"/>
</dbReference>
<evidence type="ECO:0000259" key="2">
    <source>
        <dbReference type="PROSITE" id="PS51733"/>
    </source>
</evidence>
<dbReference type="PANTHER" id="PTHR12835:SF5">
    <property type="entry name" value="BIOTIN--PROTEIN LIGASE"/>
    <property type="match status" value="1"/>
</dbReference>
<dbReference type="InterPro" id="IPR004408">
    <property type="entry name" value="Biotin_CoA_COase_ligase"/>
</dbReference>
<dbReference type="AlphaFoldDB" id="A0A449BEX0"/>
<keyword evidence="4" id="KW-1185">Reference proteome</keyword>
<dbReference type="SUPFAM" id="SSF55681">
    <property type="entry name" value="Class II aaRS and biotin synthetases"/>
    <property type="match status" value="1"/>
</dbReference>
<dbReference type="InterPro" id="IPR004143">
    <property type="entry name" value="BPL_LPL_catalytic"/>
</dbReference>
<dbReference type="CDD" id="cd16442">
    <property type="entry name" value="BPL"/>
    <property type="match status" value="1"/>
</dbReference>
<feature type="domain" description="BPL/LPL catalytic" evidence="2">
    <location>
        <begin position="1"/>
        <end position="183"/>
    </location>
</feature>
<dbReference type="Pfam" id="PF03099">
    <property type="entry name" value="BPL_LplA_LipB"/>
    <property type="match status" value="1"/>
</dbReference>
<dbReference type="RefSeq" id="WP_052589602.1">
    <property type="nucleotide sequence ID" value="NZ_LR215048.1"/>
</dbReference>
<dbReference type="Proteomes" id="UP000289841">
    <property type="component" value="Chromosome"/>
</dbReference>
<proteinExistence type="predicted"/>
<keyword evidence="1" id="KW-0436">Ligase</keyword>
<protein>
    <submittedName>
        <fullName evidence="3">Bifunctional protein BirA</fullName>
    </submittedName>
</protein>
<evidence type="ECO:0000313" key="4">
    <source>
        <dbReference type="Proteomes" id="UP000289841"/>
    </source>
</evidence>
<evidence type="ECO:0000256" key="1">
    <source>
        <dbReference type="ARBA" id="ARBA00022598"/>
    </source>
</evidence>
<dbReference type="GO" id="GO:0004077">
    <property type="term" value="F:biotin--[biotin carboxyl-carrier protein] ligase activity"/>
    <property type="evidence" value="ECO:0007669"/>
    <property type="project" value="InterPro"/>
</dbReference>